<dbReference type="Pfam" id="PF08316">
    <property type="entry name" value="Pal1"/>
    <property type="match status" value="1"/>
</dbReference>
<name>S3CWP8_GLAL2</name>
<sequence length="392" mass="42717">MESSSDKHWAQKYLLDPLNAPEPSDETGPGSNFTRDPSVTKGFATSVAHEKDSKSPSVSTSSKGVITPSTSAYPTPPSSASPTRSTFHPTNPYSSASSSSHRQSAFGGYAKPGPSRLSGEEPLAQGPGRRRGSSLGERFPGDMSHRPLDQIRSQNKAANRAPHLRKKHIPGADTIDSLDRSVFGGAYHHEGPYDATLLARNTSYQSSPVAAVRESNEEALRATPREKIQDSLVKRVPLSGVAVIPPGMAGLDGKVMNYKEGADLMREPDAQGGAYKRWEHVKYLPEDLKGKGEPSYSIEKALKDHKHSHRRNVSEGQGYEMQPQRRRPEIAHQRSMSGNNVHEYAQSTSSSLNVPQTDMNVQRSNTTGRRVGEGLKKRFGSLRRSKKAAAEV</sequence>
<dbReference type="OrthoDB" id="5389892at2759"/>
<dbReference type="AlphaFoldDB" id="S3CWP8"/>
<dbReference type="RefSeq" id="XP_008083478.1">
    <property type="nucleotide sequence ID" value="XM_008085287.1"/>
</dbReference>
<feature type="compositionally biased region" description="Polar residues" evidence="1">
    <location>
        <begin position="334"/>
        <end position="368"/>
    </location>
</feature>
<gene>
    <name evidence="2" type="ORF">GLAREA_00529</name>
</gene>
<dbReference type="PANTHER" id="PTHR28307">
    <property type="entry name" value="PROTEIN PAL1"/>
    <property type="match status" value="1"/>
</dbReference>
<evidence type="ECO:0000313" key="2">
    <source>
        <dbReference type="EMBL" id="EPE29369.1"/>
    </source>
</evidence>
<dbReference type="OMA" id="GDYRRWP"/>
<evidence type="ECO:0000256" key="1">
    <source>
        <dbReference type="SAM" id="MobiDB-lite"/>
    </source>
</evidence>
<feature type="compositionally biased region" description="Low complexity" evidence="1">
    <location>
        <begin position="55"/>
        <end position="73"/>
    </location>
</feature>
<feature type="compositionally biased region" description="Basic and acidic residues" evidence="1">
    <location>
        <begin position="139"/>
        <end position="149"/>
    </location>
</feature>
<evidence type="ECO:0000313" key="3">
    <source>
        <dbReference type="Proteomes" id="UP000016922"/>
    </source>
</evidence>
<dbReference type="GeneID" id="19459587"/>
<dbReference type="EMBL" id="KE145367">
    <property type="protein sequence ID" value="EPE29369.1"/>
    <property type="molecule type" value="Genomic_DNA"/>
</dbReference>
<dbReference type="Proteomes" id="UP000016922">
    <property type="component" value="Unassembled WGS sequence"/>
</dbReference>
<dbReference type="eggNOG" id="ENOG502RB1B">
    <property type="taxonomic scope" value="Eukaryota"/>
</dbReference>
<dbReference type="PANTHER" id="PTHR28307:SF1">
    <property type="entry name" value="PAL1 CELL MORPHOLOGY PROTEIN"/>
    <property type="match status" value="1"/>
</dbReference>
<feature type="region of interest" description="Disordered" evidence="1">
    <location>
        <begin position="305"/>
        <end position="392"/>
    </location>
</feature>
<reference evidence="2 3" key="1">
    <citation type="journal article" date="2013" name="BMC Genomics">
        <title>Genomics-driven discovery of the pneumocandin biosynthetic gene cluster in the fungus Glarea lozoyensis.</title>
        <authorList>
            <person name="Chen L."/>
            <person name="Yue Q."/>
            <person name="Zhang X."/>
            <person name="Xiang M."/>
            <person name="Wang C."/>
            <person name="Li S."/>
            <person name="Che Y."/>
            <person name="Ortiz-Lopez F.J."/>
            <person name="Bills G.F."/>
            <person name="Liu X."/>
            <person name="An Z."/>
        </authorList>
    </citation>
    <scope>NUCLEOTIDE SEQUENCE [LARGE SCALE GENOMIC DNA]</scope>
    <source>
        <strain evidence="3">ATCC 20868 / MF5171</strain>
    </source>
</reference>
<evidence type="ECO:0008006" key="4">
    <source>
        <dbReference type="Google" id="ProtNLM"/>
    </source>
</evidence>
<accession>S3CWP8</accession>
<protein>
    <recommendedName>
        <fullName evidence="4">Pal1 cell morphology</fullName>
    </recommendedName>
</protein>
<proteinExistence type="predicted"/>
<dbReference type="HOGENOM" id="CLU_037771_0_0_1"/>
<dbReference type="GO" id="GO:0005737">
    <property type="term" value="C:cytoplasm"/>
    <property type="evidence" value="ECO:0007669"/>
    <property type="project" value="TreeGrafter"/>
</dbReference>
<organism evidence="2 3">
    <name type="scientific">Glarea lozoyensis (strain ATCC 20868 / MF5171)</name>
    <dbReference type="NCBI Taxonomy" id="1116229"/>
    <lineage>
        <taxon>Eukaryota</taxon>
        <taxon>Fungi</taxon>
        <taxon>Dikarya</taxon>
        <taxon>Ascomycota</taxon>
        <taxon>Pezizomycotina</taxon>
        <taxon>Leotiomycetes</taxon>
        <taxon>Helotiales</taxon>
        <taxon>Helotiaceae</taxon>
        <taxon>Glarea</taxon>
    </lineage>
</organism>
<dbReference type="KEGG" id="glz:GLAREA_00529"/>
<feature type="compositionally biased region" description="Basic residues" evidence="1">
    <location>
        <begin position="377"/>
        <end position="392"/>
    </location>
</feature>
<keyword evidence="3" id="KW-1185">Reference proteome</keyword>
<dbReference type="InterPro" id="IPR013226">
    <property type="entry name" value="Pal1"/>
</dbReference>
<feature type="region of interest" description="Disordered" evidence="1">
    <location>
        <begin position="1"/>
        <end position="178"/>
    </location>
</feature>